<feature type="binding site" evidence="11">
    <location>
        <position position="355"/>
    </location>
    <ligand>
        <name>substrate</name>
    </ligand>
</feature>
<dbReference type="SUPFAM" id="SSF56529">
    <property type="entry name" value="FAH"/>
    <property type="match status" value="1"/>
</dbReference>
<dbReference type="PANTHER" id="PTHR43069">
    <property type="entry name" value="FUMARYLACETOACETASE"/>
    <property type="match status" value="1"/>
</dbReference>
<comment type="catalytic activity">
    <reaction evidence="13">
        <text>4-fumarylacetoacetate + H2O = acetoacetate + fumarate + H(+)</text>
        <dbReference type="Rhea" id="RHEA:10244"/>
        <dbReference type="ChEBI" id="CHEBI:13705"/>
        <dbReference type="ChEBI" id="CHEBI:15377"/>
        <dbReference type="ChEBI" id="CHEBI:15378"/>
        <dbReference type="ChEBI" id="CHEBI:18034"/>
        <dbReference type="ChEBI" id="CHEBI:29806"/>
        <dbReference type="EC" id="3.7.1.2"/>
    </reaction>
</comment>
<comment type="similarity">
    <text evidence="2 13">Belongs to the FAH family.</text>
</comment>
<evidence type="ECO:0000259" key="15">
    <source>
        <dbReference type="Pfam" id="PF09298"/>
    </source>
</evidence>
<dbReference type="GO" id="GO:1902000">
    <property type="term" value="P:homogentisate catabolic process"/>
    <property type="evidence" value="ECO:0007669"/>
    <property type="project" value="TreeGrafter"/>
</dbReference>
<evidence type="ECO:0000256" key="4">
    <source>
        <dbReference type="ARBA" id="ARBA00022723"/>
    </source>
</evidence>
<dbReference type="GO" id="GO:0006559">
    <property type="term" value="P:L-phenylalanine catabolic process"/>
    <property type="evidence" value="ECO:0007669"/>
    <property type="project" value="UniProtKB-UniRule"/>
</dbReference>
<dbReference type="InterPro" id="IPR036663">
    <property type="entry name" value="Fumarylacetoacetase_C_sf"/>
</dbReference>
<evidence type="ECO:0000313" key="16">
    <source>
        <dbReference type="EMBL" id="KIW58766.1"/>
    </source>
</evidence>
<feature type="binding site" evidence="12">
    <location>
        <position position="131"/>
    </location>
    <ligand>
        <name>Ca(2+)</name>
        <dbReference type="ChEBI" id="CHEBI:29108"/>
    </ligand>
</feature>
<feature type="binding site" evidence="12">
    <location>
        <position position="235"/>
    </location>
    <ligand>
        <name>Mg(2+)</name>
        <dbReference type="ChEBI" id="CHEBI:18420"/>
    </ligand>
</feature>
<evidence type="ECO:0000256" key="11">
    <source>
        <dbReference type="PIRSR" id="PIRSR605959-2"/>
    </source>
</evidence>
<dbReference type="InterPro" id="IPR036462">
    <property type="entry name" value="Fumarylacetoacetase_N_sf"/>
</dbReference>
<evidence type="ECO:0000256" key="12">
    <source>
        <dbReference type="PIRSR" id="PIRSR605959-3"/>
    </source>
</evidence>
<keyword evidence="6 12" id="KW-0106">Calcium</keyword>
<keyword evidence="17" id="KW-1185">Reference proteome</keyword>
<feature type="binding site" evidence="12">
    <location>
        <position position="235"/>
    </location>
    <ligand>
        <name>Ca(2+)</name>
        <dbReference type="ChEBI" id="CHEBI:29108"/>
    </ligand>
</feature>
<dbReference type="Proteomes" id="UP000054342">
    <property type="component" value="Unassembled WGS sequence"/>
</dbReference>
<dbReference type="InterPro" id="IPR015377">
    <property type="entry name" value="Fumarylacetoacetase_N"/>
</dbReference>
<comment type="pathway">
    <text evidence="1 13">Amino-acid degradation; L-phenylalanine degradation; acetoacetate and fumarate from L-phenylalanine: step 6/6.</text>
</comment>
<dbReference type="EC" id="3.7.1.2" evidence="3 13"/>
<evidence type="ECO:0000256" key="13">
    <source>
        <dbReference type="RuleBase" id="RU366008"/>
    </source>
</evidence>
<dbReference type="GO" id="GO:0004334">
    <property type="term" value="F:fumarylacetoacetase activity"/>
    <property type="evidence" value="ECO:0007669"/>
    <property type="project" value="UniProtKB-UniRule"/>
</dbReference>
<evidence type="ECO:0000256" key="3">
    <source>
        <dbReference type="ARBA" id="ARBA00012094"/>
    </source>
</evidence>
<dbReference type="Gene3D" id="2.30.30.230">
    <property type="entry name" value="Fumarylacetoacetase, N-terminal domain"/>
    <property type="match status" value="1"/>
</dbReference>
<feature type="binding site" evidence="12">
    <location>
        <position position="203"/>
    </location>
    <ligand>
        <name>Ca(2+)</name>
        <dbReference type="ChEBI" id="CHEBI:29108"/>
    </ligand>
</feature>
<keyword evidence="8 13" id="KW-0828">Tyrosine catabolism</keyword>
<protein>
    <recommendedName>
        <fullName evidence="3 13">Fumarylacetoacetase</fullName>
        <ecNumber evidence="3 13">3.7.1.2</ecNumber>
    </recommendedName>
    <alternativeName>
        <fullName evidence="13">Fumarylacetoacetate hydrolase</fullName>
    </alternativeName>
</protein>
<organism evidence="16 17">
    <name type="scientific">Exophiala xenobiotica</name>
    <dbReference type="NCBI Taxonomy" id="348802"/>
    <lineage>
        <taxon>Eukaryota</taxon>
        <taxon>Fungi</taxon>
        <taxon>Dikarya</taxon>
        <taxon>Ascomycota</taxon>
        <taxon>Pezizomycotina</taxon>
        <taxon>Eurotiomycetes</taxon>
        <taxon>Chaetothyriomycetidae</taxon>
        <taxon>Chaetothyriales</taxon>
        <taxon>Herpotrichiellaceae</taxon>
        <taxon>Exophiala</taxon>
    </lineage>
</organism>
<name>A0A0D2C1W6_9EURO</name>
<evidence type="ECO:0000313" key="17">
    <source>
        <dbReference type="Proteomes" id="UP000054342"/>
    </source>
</evidence>
<feature type="domain" description="Fumarylacetoacetase-like C-terminal" evidence="14">
    <location>
        <begin position="130"/>
        <end position="403"/>
    </location>
</feature>
<dbReference type="PANTHER" id="PTHR43069:SF5">
    <property type="entry name" value="FUMARYLACETOACETASE"/>
    <property type="match status" value="1"/>
</dbReference>
<gene>
    <name evidence="16" type="ORF">PV05_03264</name>
</gene>
<proteinExistence type="inferred from homology"/>
<dbReference type="OrthoDB" id="9971669at2759"/>
<reference evidence="16 17" key="1">
    <citation type="submission" date="2015-01" db="EMBL/GenBank/DDBJ databases">
        <title>The Genome Sequence of Exophiala xenobiotica CBS118157.</title>
        <authorList>
            <consortium name="The Broad Institute Genomics Platform"/>
            <person name="Cuomo C."/>
            <person name="de Hoog S."/>
            <person name="Gorbushina A."/>
            <person name="Stielow B."/>
            <person name="Teixiera M."/>
            <person name="Abouelleil A."/>
            <person name="Chapman S.B."/>
            <person name="Priest M."/>
            <person name="Young S.K."/>
            <person name="Wortman J."/>
            <person name="Nusbaum C."/>
            <person name="Birren B."/>
        </authorList>
    </citation>
    <scope>NUCLEOTIDE SEQUENCE [LARGE SCALE GENOMIC DNA]</scope>
    <source>
        <strain evidence="16 17">CBS 118157</strain>
    </source>
</reference>
<evidence type="ECO:0000256" key="7">
    <source>
        <dbReference type="ARBA" id="ARBA00022842"/>
    </source>
</evidence>
<dbReference type="GO" id="GO:0006572">
    <property type="term" value="P:L-tyrosine catabolic process"/>
    <property type="evidence" value="ECO:0007669"/>
    <property type="project" value="UniProtKB-UniRule"/>
</dbReference>
<dbReference type="AlphaFoldDB" id="A0A0D2C1W6"/>
<dbReference type="HOGENOM" id="CLU_026207_2_0_1"/>
<evidence type="ECO:0000256" key="5">
    <source>
        <dbReference type="ARBA" id="ARBA00022801"/>
    </source>
</evidence>
<feature type="domain" description="Fumarylacetoacetase N-terminal" evidence="15">
    <location>
        <begin position="9"/>
        <end position="123"/>
    </location>
</feature>
<feature type="binding site" evidence="12">
    <location>
        <position position="259"/>
    </location>
    <ligand>
        <name>Mg(2+)</name>
        <dbReference type="ChEBI" id="CHEBI:18420"/>
    </ligand>
</feature>
<dbReference type="InterPro" id="IPR005959">
    <property type="entry name" value="Fumarylacetoacetase"/>
</dbReference>
<dbReference type="GO" id="GO:0046872">
    <property type="term" value="F:metal ion binding"/>
    <property type="evidence" value="ECO:0007669"/>
    <property type="project" value="UniProtKB-UniRule"/>
</dbReference>
<comment type="cofactor">
    <cofactor evidence="13">
        <name>Mg(2+)</name>
        <dbReference type="ChEBI" id="CHEBI:18420"/>
    </cofactor>
    <cofactor evidence="13">
        <name>Ca(2+)</name>
        <dbReference type="ChEBI" id="CHEBI:29108"/>
    </cofactor>
</comment>
<evidence type="ECO:0000256" key="6">
    <source>
        <dbReference type="ARBA" id="ARBA00022837"/>
    </source>
</evidence>
<dbReference type="SUPFAM" id="SSF63433">
    <property type="entry name" value="Fumarylacetoacetate hydrolase, FAH, N-terminal domain"/>
    <property type="match status" value="1"/>
</dbReference>
<dbReference type="UniPathway" id="UPA00139">
    <property type="reaction ID" value="UER00341"/>
</dbReference>
<feature type="binding site" evidence="11">
    <location>
        <position position="242"/>
    </location>
    <ligand>
        <name>substrate</name>
    </ligand>
</feature>
<dbReference type="InterPro" id="IPR011234">
    <property type="entry name" value="Fumarylacetoacetase-like_C"/>
</dbReference>
<keyword evidence="7 12" id="KW-0460">Magnesium</keyword>
<evidence type="ECO:0000256" key="1">
    <source>
        <dbReference type="ARBA" id="ARBA00004782"/>
    </source>
</evidence>
<dbReference type="Pfam" id="PF01557">
    <property type="entry name" value="FAA_hydrolase"/>
    <property type="match status" value="1"/>
</dbReference>
<evidence type="ECO:0000256" key="9">
    <source>
        <dbReference type="ARBA" id="ARBA00023232"/>
    </source>
</evidence>
<dbReference type="GeneID" id="25325172"/>
<evidence type="ECO:0000256" key="8">
    <source>
        <dbReference type="ARBA" id="ARBA00022878"/>
    </source>
</evidence>
<evidence type="ECO:0000259" key="14">
    <source>
        <dbReference type="Pfam" id="PF01557"/>
    </source>
</evidence>
<dbReference type="Gene3D" id="3.90.850.10">
    <property type="entry name" value="Fumarylacetoacetase-like, C-terminal domain"/>
    <property type="match status" value="1"/>
</dbReference>
<feature type="binding site" evidence="12">
    <location>
        <position position="255"/>
    </location>
    <ligand>
        <name>Mg(2+)</name>
        <dbReference type="ChEBI" id="CHEBI:18420"/>
    </ligand>
</feature>
<dbReference type="RefSeq" id="XP_013319350.1">
    <property type="nucleotide sequence ID" value="XM_013463896.1"/>
</dbReference>
<accession>A0A0D2C1W6</accession>
<evidence type="ECO:0000256" key="10">
    <source>
        <dbReference type="PIRSR" id="PIRSR605959-1"/>
    </source>
</evidence>
<dbReference type="Pfam" id="PF09298">
    <property type="entry name" value="FAA_hydrolase_N"/>
    <property type="match status" value="1"/>
</dbReference>
<keyword evidence="4 12" id="KW-0479">Metal-binding</keyword>
<sequence>MYDEHFSINNLPYGIAMSAKYLSPSIATREYGSVIFIPPLLDAGLLGDLDSEVDQALRQVRLSSFNLDMSDLTKQTLNDLARLSRSVRRKIRLAFQNLLKNQTRGSIPSDAIVPIEEVKLHLPIHVSEFTDFSCSKDHNLKAGEAILNIRKLPPSFLHFPMGYGGRASSIVVSGTPIARPSGHYRNGEKVVYDACRALDYDLEIACIVGEPLPFGTSVKANDAEKHIFGLVMLNDWSARDIQGFEMMPLGPLMGKNFGTTMSPWVITLDALEPLRTTIADRDIPVAPHLEAQNTAFNIQFQAKLFPPYVSPPADTNTTICTSHFSSSYWSLAHLIVHQASGGCGLNTGDVLATGTVSGPGKGAAGCLLETTRGRKEDFEIVLQGGSRAKRKYLEDGDTVLITGQAVNHDGTLAGVGFGECVGTIVTRSSKY</sequence>
<dbReference type="STRING" id="348802.A0A0D2C1W6"/>
<feature type="active site" description="Proton acceptor" evidence="10">
    <location>
        <position position="138"/>
    </location>
</feature>
<keyword evidence="5 13" id="KW-0378">Hydrolase</keyword>
<keyword evidence="9 13" id="KW-0585">Phenylalanine catabolism</keyword>
<dbReference type="EMBL" id="KN847318">
    <property type="protein sequence ID" value="KIW58766.1"/>
    <property type="molecule type" value="Genomic_DNA"/>
</dbReference>
<evidence type="ECO:0000256" key="2">
    <source>
        <dbReference type="ARBA" id="ARBA00010211"/>
    </source>
</evidence>